<dbReference type="InterPro" id="IPR004358">
    <property type="entry name" value="Sig_transdc_His_kin-like_C"/>
</dbReference>
<evidence type="ECO:0000256" key="1">
    <source>
        <dbReference type="ARBA" id="ARBA00000085"/>
    </source>
</evidence>
<keyword evidence="10" id="KW-1185">Reference proteome</keyword>
<dbReference type="SMART" id="SM00387">
    <property type="entry name" value="HATPase_c"/>
    <property type="match status" value="1"/>
</dbReference>
<dbReference type="PROSITE" id="PS50109">
    <property type="entry name" value="HIS_KIN"/>
    <property type="match status" value="1"/>
</dbReference>
<dbReference type="SUPFAM" id="SSF47384">
    <property type="entry name" value="Homodimeric domain of signal transducing histidine kinase"/>
    <property type="match status" value="1"/>
</dbReference>
<dbReference type="Pfam" id="PF00512">
    <property type="entry name" value="HisKA"/>
    <property type="match status" value="1"/>
</dbReference>
<dbReference type="InterPro" id="IPR036890">
    <property type="entry name" value="HATPase_C_sf"/>
</dbReference>
<dbReference type="GO" id="GO:0004721">
    <property type="term" value="F:phosphoprotein phosphatase activity"/>
    <property type="evidence" value="ECO:0007669"/>
    <property type="project" value="TreeGrafter"/>
</dbReference>
<dbReference type="EC" id="2.7.13.3" evidence="2"/>
<proteinExistence type="predicted"/>
<evidence type="ECO:0000313" key="9">
    <source>
        <dbReference type="EMBL" id="RUO39098.1"/>
    </source>
</evidence>
<dbReference type="OrthoDB" id="9776727at2"/>
<evidence type="ECO:0000256" key="7">
    <source>
        <dbReference type="ARBA" id="ARBA00023136"/>
    </source>
</evidence>
<dbReference type="AlphaFoldDB" id="A0A432WZ82"/>
<dbReference type="Proteomes" id="UP000286976">
    <property type="component" value="Unassembled WGS sequence"/>
</dbReference>
<dbReference type="InterPro" id="IPR036097">
    <property type="entry name" value="HisK_dim/P_sf"/>
</dbReference>
<sequence>MQTPSRERVGVHVRSLVQAMPNGVVLLDARGYVREANREAIRLLEEPLEGELWRAVIERAFRPQADDGHEVSLRSGRRVRLDISSLAPEPGQLIVLTDLSETRALLERISHLQRLTAMGRMVASLAHQVRTPLSAALLYAENLERGDLSGPQQKRFAGRLTARLKDLEQQVNDMLLYAKSGEQQPVSKVSLNDILNSLKDQIEPLAERENVTVCIENNVEHGSVLGNLNALTGALQNLVINAIQASKAGDRVLVQLEQQKDTLYVQVKDTGTGISKSDLEQVFMPFFTRKSHGTGLGLAVVKTVMKAHQGHIEVESKEGEGTRFTIQLPLANSSAFHSDQEVCYESS</sequence>
<dbReference type="EMBL" id="PIPQ01000007">
    <property type="protein sequence ID" value="RUO39098.1"/>
    <property type="molecule type" value="Genomic_DNA"/>
</dbReference>
<dbReference type="CDD" id="cd00082">
    <property type="entry name" value="HisKA"/>
    <property type="match status" value="1"/>
</dbReference>
<evidence type="ECO:0000313" key="10">
    <source>
        <dbReference type="Proteomes" id="UP000286976"/>
    </source>
</evidence>
<dbReference type="GO" id="GO:0016036">
    <property type="term" value="P:cellular response to phosphate starvation"/>
    <property type="evidence" value="ECO:0007669"/>
    <property type="project" value="TreeGrafter"/>
</dbReference>
<dbReference type="PANTHER" id="PTHR45453">
    <property type="entry name" value="PHOSPHATE REGULON SENSOR PROTEIN PHOR"/>
    <property type="match status" value="1"/>
</dbReference>
<dbReference type="PANTHER" id="PTHR45453:SF1">
    <property type="entry name" value="PHOSPHATE REGULON SENSOR PROTEIN PHOR"/>
    <property type="match status" value="1"/>
</dbReference>
<evidence type="ECO:0000256" key="2">
    <source>
        <dbReference type="ARBA" id="ARBA00012438"/>
    </source>
</evidence>
<dbReference type="GO" id="GO:0005886">
    <property type="term" value="C:plasma membrane"/>
    <property type="evidence" value="ECO:0007669"/>
    <property type="project" value="TreeGrafter"/>
</dbReference>
<evidence type="ECO:0000259" key="8">
    <source>
        <dbReference type="PROSITE" id="PS50109"/>
    </source>
</evidence>
<dbReference type="Pfam" id="PF13188">
    <property type="entry name" value="PAS_8"/>
    <property type="match status" value="1"/>
</dbReference>
<accession>A0A432WZ82</accession>
<organism evidence="9 10">
    <name type="scientific">Aliidiomarina taiwanensis</name>
    <dbReference type="NCBI Taxonomy" id="946228"/>
    <lineage>
        <taxon>Bacteria</taxon>
        <taxon>Pseudomonadati</taxon>
        <taxon>Pseudomonadota</taxon>
        <taxon>Gammaproteobacteria</taxon>
        <taxon>Alteromonadales</taxon>
        <taxon>Idiomarinaceae</taxon>
        <taxon>Aliidiomarina</taxon>
    </lineage>
</organism>
<dbReference type="Gene3D" id="1.10.287.130">
    <property type="match status" value="1"/>
</dbReference>
<dbReference type="SMART" id="SM00091">
    <property type="entry name" value="PAS"/>
    <property type="match status" value="1"/>
</dbReference>
<evidence type="ECO:0000256" key="6">
    <source>
        <dbReference type="ARBA" id="ARBA00023012"/>
    </source>
</evidence>
<keyword evidence="7" id="KW-0472">Membrane</keyword>
<reference evidence="9 10" key="1">
    <citation type="journal article" date="2011" name="Front. Microbiol.">
        <title>Genomic signatures of strain selection and enhancement in Bacillus atrophaeus var. globigii, a historical biowarfare simulant.</title>
        <authorList>
            <person name="Gibbons H.S."/>
            <person name="Broomall S.M."/>
            <person name="McNew L.A."/>
            <person name="Daligault H."/>
            <person name="Chapman C."/>
            <person name="Bruce D."/>
            <person name="Karavis M."/>
            <person name="Krepps M."/>
            <person name="McGregor P.A."/>
            <person name="Hong C."/>
            <person name="Park K.H."/>
            <person name="Akmal A."/>
            <person name="Feldman A."/>
            <person name="Lin J.S."/>
            <person name="Chang W.E."/>
            <person name="Higgs B.W."/>
            <person name="Demirev P."/>
            <person name="Lindquist J."/>
            <person name="Liem A."/>
            <person name="Fochler E."/>
            <person name="Read T.D."/>
            <person name="Tapia R."/>
            <person name="Johnson S."/>
            <person name="Bishop-Lilly K.A."/>
            <person name="Detter C."/>
            <person name="Han C."/>
            <person name="Sozhamannan S."/>
            <person name="Rosenzweig C.N."/>
            <person name="Skowronski E.W."/>
        </authorList>
    </citation>
    <scope>NUCLEOTIDE SEQUENCE [LARGE SCALE GENOMIC DNA]</scope>
    <source>
        <strain evidence="9 10">AIT1</strain>
    </source>
</reference>
<feature type="domain" description="Histidine kinase" evidence="8">
    <location>
        <begin position="124"/>
        <end position="332"/>
    </location>
</feature>
<keyword evidence="6" id="KW-0902">Two-component regulatory system</keyword>
<dbReference type="Gene3D" id="3.30.565.10">
    <property type="entry name" value="Histidine kinase-like ATPase, C-terminal domain"/>
    <property type="match status" value="1"/>
</dbReference>
<dbReference type="InterPro" id="IPR000014">
    <property type="entry name" value="PAS"/>
</dbReference>
<keyword evidence="3" id="KW-0597">Phosphoprotein</keyword>
<dbReference type="SUPFAM" id="SSF55874">
    <property type="entry name" value="ATPase domain of HSP90 chaperone/DNA topoisomerase II/histidine kinase"/>
    <property type="match status" value="1"/>
</dbReference>
<protein>
    <recommendedName>
        <fullName evidence="2">histidine kinase</fullName>
        <ecNumber evidence="2">2.7.13.3</ecNumber>
    </recommendedName>
</protein>
<dbReference type="PRINTS" id="PR00344">
    <property type="entry name" value="BCTRLSENSOR"/>
</dbReference>
<dbReference type="InterPro" id="IPR050351">
    <property type="entry name" value="BphY/WalK/GraS-like"/>
</dbReference>
<dbReference type="InterPro" id="IPR003594">
    <property type="entry name" value="HATPase_dom"/>
</dbReference>
<evidence type="ECO:0000256" key="5">
    <source>
        <dbReference type="ARBA" id="ARBA00022777"/>
    </source>
</evidence>
<gene>
    <name evidence="9" type="ORF">CWE15_09890</name>
</gene>
<dbReference type="GO" id="GO:0000155">
    <property type="term" value="F:phosphorelay sensor kinase activity"/>
    <property type="evidence" value="ECO:0007669"/>
    <property type="project" value="InterPro"/>
</dbReference>
<dbReference type="SMART" id="SM00388">
    <property type="entry name" value="HisKA"/>
    <property type="match status" value="1"/>
</dbReference>
<evidence type="ECO:0000256" key="3">
    <source>
        <dbReference type="ARBA" id="ARBA00022553"/>
    </source>
</evidence>
<dbReference type="Pfam" id="PF02518">
    <property type="entry name" value="HATPase_c"/>
    <property type="match status" value="1"/>
</dbReference>
<keyword evidence="4" id="KW-0808">Transferase</keyword>
<dbReference type="SUPFAM" id="SSF55785">
    <property type="entry name" value="PYP-like sensor domain (PAS domain)"/>
    <property type="match status" value="1"/>
</dbReference>
<name>A0A432WZ82_9GAMM</name>
<keyword evidence="5 9" id="KW-0418">Kinase</keyword>
<comment type="caution">
    <text evidence="9">The sequence shown here is derived from an EMBL/GenBank/DDBJ whole genome shotgun (WGS) entry which is preliminary data.</text>
</comment>
<comment type="catalytic activity">
    <reaction evidence="1">
        <text>ATP + protein L-histidine = ADP + protein N-phospho-L-histidine.</text>
        <dbReference type="EC" id="2.7.13.3"/>
    </reaction>
</comment>
<dbReference type="InterPro" id="IPR003661">
    <property type="entry name" value="HisK_dim/P_dom"/>
</dbReference>
<evidence type="ECO:0000256" key="4">
    <source>
        <dbReference type="ARBA" id="ARBA00022679"/>
    </source>
</evidence>
<dbReference type="InterPro" id="IPR005467">
    <property type="entry name" value="His_kinase_dom"/>
</dbReference>
<dbReference type="InterPro" id="IPR035965">
    <property type="entry name" value="PAS-like_dom_sf"/>
</dbReference>